<dbReference type="AlphaFoldDB" id="K5WIC6"/>
<evidence type="ECO:0000256" key="1">
    <source>
        <dbReference type="SAM" id="Phobius"/>
    </source>
</evidence>
<evidence type="ECO:0000313" key="3">
    <source>
        <dbReference type="Proteomes" id="UP000008493"/>
    </source>
</evidence>
<keyword evidence="3" id="KW-1185">Reference proteome</keyword>
<accession>K5WIC6</accession>
<reference evidence="3" key="1">
    <citation type="journal article" date="2012" name="Proc. Natl. Acad. Sci. U.S.A.">
        <title>Genome sequence of the button mushroom Agaricus bisporus reveals mechanisms governing adaptation to a humic-rich ecological niche.</title>
        <authorList>
            <person name="Morin E."/>
            <person name="Kohler A."/>
            <person name="Baker A.R."/>
            <person name="Foulongne-Oriol M."/>
            <person name="Lombard V."/>
            <person name="Nagy L.G."/>
            <person name="Ohm R.A."/>
            <person name="Patyshakuliyeva A."/>
            <person name="Brun A."/>
            <person name="Aerts A.L."/>
            <person name="Bailey A.M."/>
            <person name="Billette C."/>
            <person name="Coutinho P.M."/>
            <person name="Deakin G."/>
            <person name="Doddapaneni H."/>
            <person name="Floudas D."/>
            <person name="Grimwood J."/>
            <person name="Hilden K."/>
            <person name="Kuees U."/>
            <person name="LaButti K.M."/>
            <person name="Lapidus A."/>
            <person name="Lindquist E.A."/>
            <person name="Lucas S.M."/>
            <person name="Murat C."/>
            <person name="Riley R.W."/>
            <person name="Salamov A.A."/>
            <person name="Schmutz J."/>
            <person name="Subramanian V."/>
            <person name="Woesten H.A.B."/>
            <person name="Xu J."/>
            <person name="Eastwood D.C."/>
            <person name="Foster G.D."/>
            <person name="Sonnenberg A.S."/>
            <person name="Cullen D."/>
            <person name="de Vries R.P."/>
            <person name="Lundell T."/>
            <person name="Hibbett D.S."/>
            <person name="Henrissat B."/>
            <person name="Burton K.S."/>
            <person name="Kerrigan R.W."/>
            <person name="Challen M.P."/>
            <person name="Grigoriev I.V."/>
            <person name="Martin F."/>
        </authorList>
    </citation>
    <scope>NUCLEOTIDE SEQUENCE [LARGE SCALE GENOMIC DNA]</scope>
    <source>
        <strain evidence="3">JB137-S8 / ATCC MYA-4627 / FGSC 10392</strain>
    </source>
</reference>
<keyword evidence="1" id="KW-1133">Transmembrane helix</keyword>
<feature type="transmembrane region" description="Helical" evidence="1">
    <location>
        <begin position="54"/>
        <end position="78"/>
    </location>
</feature>
<proteinExistence type="predicted"/>
<sequence length="158" mass="17497">MLRALSENRMPREIGAFSRDLMGIVVSQNSIIIIAIRYTRGRLLHFVATDTARLIILASGLAMAILIIALTGIAVVLLVRTRTTDEIVHLLISGLLLVAEMVIAVIVFHLAGMLRLLFLPLSHKHSLTRKILFFLPDETRGSNYRVIRGTVGVMWEGG</sequence>
<name>K5WIC6_AGABU</name>
<keyword evidence="1" id="KW-0812">Transmembrane</keyword>
<dbReference type="Proteomes" id="UP000008493">
    <property type="component" value="Unassembled WGS sequence"/>
</dbReference>
<protein>
    <submittedName>
        <fullName evidence="2">Uncharacterized protein</fullName>
    </submittedName>
</protein>
<dbReference type="RefSeq" id="XP_007334340.1">
    <property type="nucleotide sequence ID" value="XM_007334278.1"/>
</dbReference>
<dbReference type="HOGENOM" id="CLU_1668873_0_0_1"/>
<feature type="transmembrane region" description="Helical" evidence="1">
    <location>
        <begin position="21"/>
        <end position="39"/>
    </location>
</feature>
<dbReference type="InParanoid" id="K5WIC6"/>
<dbReference type="GeneID" id="18832260"/>
<dbReference type="KEGG" id="abp:AGABI1DRAFT88069"/>
<feature type="transmembrane region" description="Helical" evidence="1">
    <location>
        <begin position="90"/>
        <end position="111"/>
    </location>
</feature>
<evidence type="ECO:0000313" key="2">
    <source>
        <dbReference type="EMBL" id="EKM75031.1"/>
    </source>
</evidence>
<gene>
    <name evidence="2" type="ORF">AGABI1DRAFT_88069</name>
</gene>
<dbReference type="EMBL" id="JH971421">
    <property type="protein sequence ID" value="EKM75031.1"/>
    <property type="molecule type" value="Genomic_DNA"/>
</dbReference>
<keyword evidence="1" id="KW-0472">Membrane</keyword>
<organism evidence="2 3">
    <name type="scientific">Agaricus bisporus var. burnettii (strain JB137-S8 / ATCC MYA-4627 / FGSC 10392)</name>
    <name type="common">White button mushroom</name>
    <dbReference type="NCBI Taxonomy" id="597362"/>
    <lineage>
        <taxon>Eukaryota</taxon>
        <taxon>Fungi</taxon>
        <taxon>Dikarya</taxon>
        <taxon>Basidiomycota</taxon>
        <taxon>Agaricomycotina</taxon>
        <taxon>Agaricomycetes</taxon>
        <taxon>Agaricomycetidae</taxon>
        <taxon>Agaricales</taxon>
        <taxon>Agaricineae</taxon>
        <taxon>Agaricaceae</taxon>
        <taxon>Agaricus</taxon>
    </lineage>
</organism>